<accession>A0ACC5RBV6</accession>
<evidence type="ECO:0000313" key="2">
    <source>
        <dbReference type="Proteomes" id="UP000616151"/>
    </source>
</evidence>
<reference evidence="1" key="1">
    <citation type="submission" date="2021-01" db="EMBL/GenBank/DDBJ databases">
        <authorList>
            <person name="Sun Q."/>
        </authorList>
    </citation>
    <scope>NUCLEOTIDE SEQUENCE</scope>
    <source>
        <strain evidence="1">YIM B02566</strain>
    </source>
</reference>
<organism evidence="1 2">
    <name type="scientific">Taklimakanibacter albus</name>
    <dbReference type="NCBI Taxonomy" id="2800327"/>
    <lineage>
        <taxon>Bacteria</taxon>
        <taxon>Pseudomonadati</taxon>
        <taxon>Pseudomonadota</taxon>
        <taxon>Alphaproteobacteria</taxon>
        <taxon>Hyphomicrobiales</taxon>
        <taxon>Aestuariivirgaceae</taxon>
        <taxon>Taklimakanibacter</taxon>
    </lineage>
</organism>
<sequence length="109" mass="12886">MTEDDFSGWSLEGWSLQHELLELRFNYWPVFTTDSDIELYDRENQNTYYRGKGIFTRPTRMAFTNFTAPAKVETVNAFKREDGTLTYRFALEGDAYVEIEARAYVSARW</sequence>
<evidence type="ECO:0000313" key="1">
    <source>
        <dbReference type="EMBL" id="MBK1869950.1"/>
    </source>
</evidence>
<comment type="caution">
    <text evidence="1">The sequence shown here is derived from an EMBL/GenBank/DDBJ whole genome shotgun (WGS) entry which is preliminary data.</text>
</comment>
<keyword evidence="2" id="KW-1185">Reference proteome</keyword>
<proteinExistence type="predicted"/>
<dbReference type="EMBL" id="JAENHL010000008">
    <property type="protein sequence ID" value="MBK1869950.1"/>
    <property type="molecule type" value="Genomic_DNA"/>
</dbReference>
<protein>
    <submittedName>
        <fullName evidence="1">Uncharacterized protein</fullName>
    </submittedName>
</protein>
<gene>
    <name evidence="1" type="ORF">JHL16_26535</name>
</gene>
<dbReference type="Proteomes" id="UP000616151">
    <property type="component" value="Unassembled WGS sequence"/>
</dbReference>
<name>A0ACC5RBV6_9HYPH</name>